<feature type="domain" description="2Fe-2S ferredoxin-type" evidence="1">
    <location>
        <begin position="28"/>
        <end position="100"/>
    </location>
</feature>
<dbReference type="InterPro" id="IPR006058">
    <property type="entry name" value="2Fe2S_fd_BS"/>
</dbReference>
<gene>
    <name evidence="2" type="primary">ophA1_3</name>
    <name evidence="2" type="ORF">NCTC5047_01945</name>
</gene>
<dbReference type="PROSITE" id="PS51085">
    <property type="entry name" value="2FE2S_FER_2"/>
    <property type="match status" value="1"/>
</dbReference>
<name>A0A377XCN9_KLEPN</name>
<evidence type="ECO:0000259" key="1">
    <source>
        <dbReference type="PROSITE" id="PS51085"/>
    </source>
</evidence>
<dbReference type="CDD" id="cd00207">
    <property type="entry name" value="fer2"/>
    <property type="match status" value="1"/>
</dbReference>
<proteinExistence type="predicted"/>
<dbReference type="PROSITE" id="PS00197">
    <property type="entry name" value="2FE2S_FER_1"/>
    <property type="match status" value="1"/>
</dbReference>
<protein>
    <submittedName>
        <fullName evidence="2">Flavodoxin reductases (Ferredoxin-NADPH reductases) family 1</fullName>
        <ecNumber evidence="2">1.-.-.-</ecNumber>
    </submittedName>
</protein>
<dbReference type="Pfam" id="PF00111">
    <property type="entry name" value="Fer2"/>
    <property type="match status" value="1"/>
</dbReference>
<dbReference type="EMBL" id="UGLH01000005">
    <property type="protein sequence ID" value="STT79185.1"/>
    <property type="molecule type" value="Genomic_DNA"/>
</dbReference>
<organism evidence="2 3">
    <name type="scientific">Klebsiella pneumoniae</name>
    <dbReference type="NCBI Taxonomy" id="573"/>
    <lineage>
        <taxon>Bacteria</taxon>
        <taxon>Pseudomonadati</taxon>
        <taxon>Pseudomonadota</taxon>
        <taxon>Gammaproteobacteria</taxon>
        <taxon>Enterobacterales</taxon>
        <taxon>Enterobacteriaceae</taxon>
        <taxon>Klebsiella/Raoultella group</taxon>
        <taxon>Klebsiella</taxon>
        <taxon>Klebsiella pneumoniae complex</taxon>
    </lineage>
</organism>
<evidence type="ECO:0000313" key="3">
    <source>
        <dbReference type="Proteomes" id="UP000254340"/>
    </source>
</evidence>
<reference evidence="2 3" key="1">
    <citation type="submission" date="2018-06" db="EMBL/GenBank/DDBJ databases">
        <authorList>
            <consortium name="Pathogen Informatics"/>
            <person name="Doyle S."/>
        </authorList>
    </citation>
    <scope>NUCLEOTIDE SEQUENCE [LARGE SCALE GENOMIC DNA]</scope>
    <source>
        <strain evidence="2 3">NCTC5047</strain>
    </source>
</reference>
<sequence length="100" mass="11036">MKAAAERHQVPASQLHFEQFILEDKSGEAFTLVLARSGREFTVPQDMTILQVIENNKAAKVECLCREGVCGTCETMILEGKPTTAISITARKRKPASRVC</sequence>
<dbReference type="EC" id="1.-.-.-" evidence="2"/>
<dbReference type="Gene3D" id="3.10.20.30">
    <property type="match status" value="1"/>
</dbReference>
<dbReference type="Proteomes" id="UP000254340">
    <property type="component" value="Unassembled WGS sequence"/>
</dbReference>
<dbReference type="InterPro" id="IPR036010">
    <property type="entry name" value="2Fe-2S_ferredoxin-like_sf"/>
</dbReference>
<accession>A0A377XCN9</accession>
<dbReference type="SUPFAM" id="SSF54292">
    <property type="entry name" value="2Fe-2S ferredoxin-like"/>
    <property type="match status" value="1"/>
</dbReference>
<dbReference type="InterPro" id="IPR012675">
    <property type="entry name" value="Beta-grasp_dom_sf"/>
</dbReference>
<dbReference type="GO" id="GO:0051537">
    <property type="term" value="F:2 iron, 2 sulfur cluster binding"/>
    <property type="evidence" value="ECO:0007669"/>
    <property type="project" value="InterPro"/>
</dbReference>
<dbReference type="GO" id="GO:0016491">
    <property type="term" value="F:oxidoreductase activity"/>
    <property type="evidence" value="ECO:0007669"/>
    <property type="project" value="UniProtKB-KW"/>
</dbReference>
<dbReference type="InterPro" id="IPR001041">
    <property type="entry name" value="2Fe-2S_ferredoxin-type"/>
</dbReference>
<dbReference type="AlphaFoldDB" id="A0A377XCN9"/>
<evidence type="ECO:0000313" key="2">
    <source>
        <dbReference type="EMBL" id="STT79185.1"/>
    </source>
</evidence>
<keyword evidence="2" id="KW-0560">Oxidoreductase</keyword>